<comment type="cofactor">
    <cofactor evidence="3">
        <name>FMN</name>
        <dbReference type="ChEBI" id="CHEBI:58210"/>
    </cofactor>
    <text evidence="3">Binds 1 FMN per subunit.</text>
</comment>
<keyword evidence="2 3" id="KW-0456">Lyase</keyword>
<feature type="region of interest" description="Phosphopantothenoylcysteine decarboxylase" evidence="3">
    <location>
        <begin position="1"/>
        <end position="197"/>
    </location>
</feature>
<dbReference type="InterPro" id="IPR007085">
    <property type="entry name" value="DNA/pantothenate-metab_flavo_C"/>
</dbReference>
<dbReference type="Gene3D" id="3.40.50.1950">
    <property type="entry name" value="Flavin prenyltransferase-like"/>
    <property type="match status" value="1"/>
</dbReference>
<dbReference type="Proteomes" id="UP000271125">
    <property type="component" value="Unassembled WGS sequence"/>
</dbReference>
<keyword evidence="3 4" id="KW-0288">FMN</keyword>
<dbReference type="GO" id="GO:0015937">
    <property type="term" value="P:coenzyme A biosynthetic process"/>
    <property type="evidence" value="ECO:0007669"/>
    <property type="project" value="UniProtKB-UniRule"/>
</dbReference>
<keyword evidence="3 4" id="KW-0436">Ligase</keyword>
<keyword evidence="3 4" id="KW-0285">Flavoprotein</keyword>
<feature type="binding site" evidence="3">
    <location>
        <position position="331"/>
    </location>
    <ligand>
        <name>CTP</name>
        <dbReference type="ChEBI" id="CHEBI:37563"/>
    </ligand>
</feature>
<comment type="pathway">
    <text evidence="3 4">Cofactor biosynthesis; coenzyme A biosynthesis; CoA from (R)-pantothenate: step 2/5.</text>
</comment>
<dbReference type="GO" id="GO:0004632">
    <property type="term" value="F:phosphopantothenate--cysteine ligase activity"/>
    <property type="evidence" value="ECO:0007669"/>
    <property type="project" value="UniProtKB-UniRule"/>
</dbReference>
<dbReference type="InterPro" id="IPR003382">
    <property type="entry name" value="Flavoprotein"/>
</dbReference>
<evidence type="ECO:0000256" key="1">
    <source>
        <dbReference type="ARBA" id="ARBA00022793"/>
    </source>
</evidence>
<feature type="region of interest" description="Phosphopantothenate--cysteine ligase" evidence="3">
    <location>
        <begin position="198"/>
        <end position="410"/>
    </location>
</feature>
<dbReference type="SUPFAM" id="SSF102645">
    <property type="entry name" value="CoaB-like"/>
    <property type="match status" value="1"/>
</dbReference>
<feature type="binding site" evidence="3">
    <location>
        <position position="288"/>
    </location>
    <ligand>
        <name>CTP</name>
        <dbReference type="ChEBI" id="CHEBI:37563"/>
    </ligand>
</feature>
<dbReference type="EC" id="6.3.2.5" evidence="3"/>
<evidence type="ECO:0000313" key="7">
    <source>
        <dbReference type="EMBL" id="RKX71323.1"/>
    </source>
</evidence>
<dbReference type="GO" id="GO:0004633">
    <property type="term" value="F:phosphopantothenoylcysteine decarboxylase activity"/>
    <property type="evidence" value="ECO:0007669"/>
    <property type="project" value="UniProtKB-UniRule"/>
</dbReference>
<keyword evidence="3" id="KW-0479">Metal-binding</keyword>
<dbReference type="Pfam" id="PF04127">
    <property type="entry name" value="DFP"/>
    <property type="match status" value="1"/>
</dbReference>
<dbReference type="UniPathway" id="UPA00241">
    <property type="reaction ID" value="UER00353"/>
</dbReference>
<dbReference type="InterPro" id="IPR005252">
    <property type="entry name" value="CoaBC"/>
</dbReference>
<gene>
    <name evidence="3 7" type="primary">coaBC</name>
    <name evidence="7" type="ORF">DRP43_02575</name>
</gene>
<evidence type="ECO:0000256" key="3">
    <source>
        <dbReference type="HAMAP-Rule" id="MF_02225"/>
    </source>
</evidence>
<dbReference type="HAMAP" id="MF_02225">
    <property type="entry name" value="CoaBC"/>
    <property type="match status" value="1"/>
</dbReference>
<comment type="similarity">
    <text evidence="3 4">In the N-terminal section; belongs to the HFCD (homo-oligomeric flavin containing Cys decarboxylase) superfamily.</text>
</comment>
<protein>
    <recommendedName>
        <fullName evidence="3">Coenzyme A biosynthesis bifunctional protein CoaBC</fullName>
    </recommendedName>
    <alternativeName>
        <fullName evidence="3">DNA/pantothenate metabolism flavoprotein</fullName>
    </alternativeName>
    <alternativeName>
        <fullName evidence="3">Phosphopantothenoylcysteine synthetase/decarboxylase</fullName>
        <shortName evidence="3">PPCS-PPCDC</shortName>
    </alternativeName>
    <domain>
        <recommendedName>
            <fullName evidence="3">Phosphopantothenoylcysteine decarboxylase</fullName>
            <shortName evidence="3">PPC decarboxylase</shortName>
            <shortName evidence="3">PPC-DC</shortName>
            <ecNumber evidence="3">4.1.1.36</ecNumber>
        </recommendedName>
        <alternativeName>
            <fullName evidence="3">CoaC</fullName>
        </alternativeName>
    </domain>
    <domain>
        <recommendedName>
            <fullName evidence="3">Phosphopantothenate--cysteine ligase</fullName>
            <ecNumber evidence="3">6.3.2.5</ecNumber>
        </recommendedName>
        <alternativeName>
            <fullName evidence="3">CoaB</fullName>
        </alternativeName>
        <alternativeName>
            <fullName evidence="3">Phosphopantothenoylcysteine synthetase</fullName>
            <shortName evidence="3">PPC synthetase</shortName>
            <shortName evidence="3">PPC-S</shortName>
        </alternativeName>
    </domain>
</protein>
<evidence type="ECO:0000259" key="6">
    <source>
        <dbReference type="Pfam" id="PF04127"/>
    </source>
</evidence>
<dbReference type="PANTHER" id="PTHR14359:SF6">
    <property type="entry name" value="PHOSPHOPANTOTHENOYLCYSTEINE DECARBOXYLASE"/>
    <property type="match status" value="1"/>
</dbReference>
<name>A0A660SKR3_UNCT6</name>
<reference evidence="7 8" key="1">
    <citation type="submission" date="2018-06" db="EMBL/GenBank/DDBJ databases">
        <title>Extensive metabolic versatility and redundancy in microbially diverse, dynamic hydrothermal sediments.</title>
        <authorList>
            <person name="Dombrowski N."/>
            <person name="Teske A."/>
            <person name="Baker B.J."/>
        </authorList>
    </citation>
    <scope>NUCLEOTIDE SEQUENCE [LARGE SCALE GENOMIC DNA]</scope>
    <source>
        <strain evidence="7">B10_G13</strain>
    </source>
</reference>
<comment type="pathway">
    <text evidence="3 4">Cofactor biosynthesis; coenzyme A biosynthesis; CoA from (R)-pantothenate: step 3/5.</text>
</comment>
<keyword evidence="3" id="KW-0511">Multifunctional enzyme</keyword>
<proteinExistence type="inferred from homology"/>
<feature type="binding site" evidence="3">
    <location>
        <position position="298"/>
    </location>
    <ligand>
        <name>CTP</name>
        <dbReference type="ChEBI" id="CHEBI:37563"/>
    </ligand>
</feature>
<sequence>MHPSKDIIFSKGKELEGKKIALCVTGSVGCLRSIDICRELMRYGADVYVVMTESAVKLISPDMFEWATGNPVVTELTGKIEHIALAGSHKGRCDLILVAPATGNTISKIAAGIDDTPVLSVVTSALGSDIPVMIVPAMHESMYRNLFIKENLEKIKGSNIELIAPKIEEGKAKIACVDEVVETVISKLYIKDAKDLNFLITAGPTIEYIDDIRFITNKSSGKMGVQIAKEVLRRGGNLNLVHGPLDITPPLNDNIIPIETSEEMHNKVTQILKNKKIDIFIGAAAVSDWTINKRYPGKIPSSEELKLNLIPSPKIIEKVKKLSPNTYLVIFKAEYDLTEEELFKKSFDRLKAVNGNLVVANDVSKKDTGFRSDINDVVIIDRKGNMKYKGKEKKSYIGKKLMDIILKENF</sequence>
<dbReference type="InterPro" id="IPR036551">
    <property type="entry name" value="Flavin_trans-like"/>
</dbReference>
<keyword evidence="1 3" id="KW-0210">Decarboxylase</keyword>
<evidence type="ECO:0000259" key="5">
    <source>
        <dbReference type="Pfam" id="PF02441"/>
    </source>
</evidence>
<dbReference type="PANTHER" id="PTHR14359">
    <property type="entry name" value="HOMO-OLIGOMERIC FLAVIN CONTAINING CYS DECARBOXYLASE FAMILY"/>
    <property type="match status" value="1"/>
</dbReference>
<organism evidence="7 8">
    <name type="scientific">candidate division TA06 bacterium</name>
    <dbReference type="NCBI Taxonomy" id="2250710"/>
    <lineage>
        <taxon>Bacteria</taxon>
        <taxon>Bacteria division TA06</taxon>
    </lineage>
</organism>
<comment type="function">
    <text evidence="3">Catalyzes two sequential steps in the biosynthesis of coenzyme A. In the first step cysteine is conjugated to 4'-phosphopantothenate to form 4-phosphopantothenoylcysteine. In the second step the latter compound is decarboxylated to form 4'-phosphopantotheine.</text>
</comment>
<dbReference type="EC" id="4.1.1.36" evidence="3"/>
<keyword evidence="3" id="KW-0460">Magnesium</keyword>
<dbReference type="GO" id="GO:0071513">
    <property type="term" value="C:phosphopantothenoylcysteine decarboxylase complex"/>
    <property type="evidence" value="ECO:0007669"/>
    <property type="project" value="TreeGrafter"/>
</dbReference>
<comment type="caution">
    <text evidence="7">The sequence shown here is derived from an EMBL/GenBank/DDBJ whole genome shotgun (WGS) entry which is preliminary data.</text>
</comment>
<dbReference type="EMBL" id="QNBD01000095">
    <property type="protein sequence ID" value="RKX71323.1"/>
    <property type="molecule type" value="Genomic_DNA"/>
</dbReference>
<dbReference type="PROSITE" id="PS51257">
    <property type="entry name" value="PROKAR_LIPOPROTEIN"/>
    <property type="match status" value="1"/>
</dbReference>
<comment type="caution">
    <text evidence="3">Lacks conserved residue(s) required for the propagation of feature annotation.</text>
</comment>
<dbReference type="SUPFAM" id="SSF52507">
    <property type="entry name" value="Homo-oligomeric flavin-containing Cys decarboxylases, HFCD"/>
    <property type="match status" value="1"/>
</dbReference>
<evidence type="ECO:0000256" key="2">
    <source>
        <dbReference type="ARBA" id="ARBA00023239"/>
    </source>
</evidence>
<evidence type="ECO:0000313" key="8">
    <source>
        <dbReference type="Proteomes" id="UP000271125"/>
    </source>
</evidence>
<dbReference type="AlphaFoldDB" id="A0A660SKR3"/>
<comment type="catalytic activity">
    <reaction evidence="3 4">
        <text>(R)-4'-phosphopantothenate + L-cysteine + CTP = N-[(R)-4-phosphopantothenoyl]-L-cysteine + CMP + diphosphate + H(+)</text>
        <dbReference type="Rhea" id="RHEA:19397"/>
        <dbReference type="ChEBI" id="CHEBI:10986"/>
        <dbReference type="ChEBI" id="CHEBI:15378"/>
        <dbReference type="ChEBI" id="CHEBI:33019"/>
        <dbReference type="ChEBI" id="CHEBI:35235"/>
        <dbReference type="ChEBI" id="CHEBI:37563"/>
        <dbReference type="ChEBI" id="CHEBI:59458"/>
        <dbReference type="ChEBI" id="CHEBI:60377"/>
        <dbReference type="EC" id="6.3.2.5"/>
    </reaction>
</comment>
<dbReference type="Gene3D" id="3.40.50.10300">
    <property type="entry name" value="CoaB-like"/>
    <property type="match status" value="1"/>
</dbReference>
<dbReference type="GO" id="GO:0015941">
    <property type="term" value="P:pantothenate catabolic process"/>
    <property type="evidence" value="ECO:0007669"/>
    <property type="project" value="InterPro"/>
</dbReference>
<dbReference type="Pfam" id="PF02441">
    <property type="entry name" value="Flavoprotein"/>
    <property type="match status" value="1"/>
</dbReference>
<dbReference type="InterPro" id="IPR035929">
    <property type="entry name" value="CoaB-like_sf"/>
</dbReference>
<comment type="similarity">
    <text evidence="3 4">In the C-terminal section; belongs to the PPC synthetase family.</text>
</comment>
<comment type="cofactor">
    <cofactor evidence="3">
        <name>Mg(2+)</name>
        <dbReference type="ChEBI" id="CHEBI:18420"/>
    </cofactor>
</comment>
<accession>A0A660SKR3</accession>
<dbReference type="GO" id="GO:0046872">
    <property type="term" value="F:metal ion binding"/>
    <property type="evidence" value="ECO:0007669"/>
    <property type="project" value="UniProtKB-KW"/>
</dbReference>
<feature type="domain" description="DNA/pantothenate metabolism flavoprotein C-terminal" evidence="6">
    <location>
        <begin position="195"/>
        <end position="406"/>
    </location>
</feature>
<comment type="function">
    <text evidence="4">Catalyzes two steps in the biosynthesis of coenzyme A. In the first step cysteine is conjugated to 4'-phosphopantothenate to form 4-phosphopantothenoylcysteine, in the latter compound is decarboxylated to form 4'-phosphopantotheine.</text>
</comment>
<evidence type="ECO:0000256" key="4">
    <source>
        <dbReference type="RuleBase" id="RU364078"/>
    </source>
</evidence>
<dbReference type="NCBIfam" id="TIGR00521">
    <property type="entry name" value="coaBC_dfp"/>
    <property type="match status" value="1"/>
</dbReference>
<comment type="catalytic activity">
    <reaction evidence="3 4">
        <text>N-[(R)-4-phosphopantothenoyl]-L-cysteine + H(+) = (R)-4'-phosphopantetheine + CO2</text>
        <dbReference type="Rhea" id="RHEA:16793"/>
        <dbReference type="ChEBI" id="CHEBI:15378"/>
        <dbReference type="ChEBI" id="CHEBI:16526"/>
        <dbReference type="ChEBI" id="CHEBI:59458"/>
        <dbReference type="ChEBI" id="CHEBI:61723"/>
        <dbReference type="EC" id="4.1.1.36"/>
    </reaction>
</comment>
<feature type="domain" description="Flavoprotein" evidence="5">
    <location>
        <begin position="18"/>
        <end position="187"/>
    </location>
</feature>
<dbReference type="GO" id="GO:0010181">
    <property type="term" value="F:FMN binding"/>
    <property type="evidence" value="ECO:0007669"/>
    <property type="project" value="UniProtKB-UniRule"/>
</dbReference>